<gene>
    <name evidence="1" type="ORF">HAV22_22910</name>
</gene>
<protein>
    <recommendedName>
        <fullName evidence="3">Right handed beta helix domain-containing protein</fullName>
    </recommendedName>
</protein>
<dbReference type="InterPro" id="IPR012334">
    <property type="entry name" value="Pectin_lyas_fold"/>
</dbReference>
<keyword evidence="2" id="KW-1185">Reference proteome</keyword>
<name>A0ABX0PGB3_9BURK</name>
<accession>A0ABX0PGB3</accession>
<proteinExistence type="predicted"/>
<comment type="caution">
    <text evidence="1">The sequence shown here is derived from an EMBL/GenBank/DDBJ whole genome shotgun (WGS) entry which is preliminary data.</text>
</comment>
<sequence length="122" mass="13226">MATCTTSACATSCSRTRNPRPPQATEPLLRSDWKFARTRAVTGNHIHDIGTIDKQAAGVQIETVARIRVDHKSIYDGPRAGIDVGDGNRGGHRITHNDVFDTVLESGDHGAFNSRGARPLLH</sequence>
<dbReference type="Proteomes" id="UP000716322">
    <property type="component" value="Unassembled WGS sequence"/>
</dbReference>
<dbReference type="Gene3D" id="2.160.20.10">
    <property type="entry name" value="Single-stranded right-handed beta-helix, Pectin lyase-like"/>
    <property type="match status" value="1"/>
</dbReference>
<dbReference type="EMBL" id="JAAQOM010000015">
    <property type="protein sequence ID" value="NIA56483.1"/>
    <property type="molecule type" value="Genomic_DNA"/>
</dbReference>
<evidence type="ECO:0000313" key="1">
    <source>
        <dbReference type="EMBL" id="NIA56483.1"/>
    </source>
</evidence>
<reference evidence="1 2" key="1">
    <citation type="submission" date="2020-03" db="EMBL/GenBank/DDBJ databases">
        <title>Genome sequence of strain Massilia sp. TW-1.</title>
        <authorList>
            <person name="Chaudhary D.K."/>
        </authorList>
    </citation>
    <scope>NUCLEOTIDE SEQUENCE [LARGE SCALE GENOMIC DNA]</scope>
    <source>
        <strain evidence="1 2">TW-1</strain>
    </source>
</reference>
<evidence type="ECO:0000313" key="2">
    <source>
        <dbReference type="Proteomes" id="UP000716322"/>
    </source>
</evidence>
<organism evidence="1 2">
    <name type="scientific">Telluria antibiotica</name>
    <dbReference type="NCBI Taxonomy" id="2717319"/>
    <lineage>
        <taxon>Bacteria</taxon>
        <taxon>Pseudomonadati</taxon>
        <taxon>Pseudomonadota</taxon>
        <taxon>Betaproteobacteria</taxon>
        <taxon>Burkholderiales</taxon>
        <taxon>Oxalobacteraceae</taxon>
        <taxon>Telluria group</taxon>
        <taxon>Telluria</taxon>
    </lineage>
</organism>
<evidence type="ECO:0008006" key="3">
    <source>
        <dbReference type="Google" id="ProtNLM"/>
    </source>
</evidence>